<sequence length="113" mass="12524">MTPDEVTDLRRWLDKSEGLADGRPFLGDRRLDAMMDVMLEMAAQVWVLKRRNAVLEGVLAAQGALDPEAIESFTFTPDETAAMRESRAAFVSTIFRSLAELPLAPEASQQEPS</sequence>
<evidence type="ECO:0000313" key="4">
    <source>
        <dbReference type="Proteomes" id="UP000094626"/>
    </source>
</evidence>
<reference evidence="2 3" key="1">
    <citation type="submission" date="2014-03" db="EMBL/GenBank/DDBJ databases">
        <title>Whole genome sequence of Novosphingobium resinovorum KF1.</title>
        <authorList>
            <person name="Gan H.M."/>
            <person name="Gan H.Y."/>
            <person name="Chew T.H."/>
            <person name="Savka M.A."/>
        </authorList>
    </citation>
    <scope>NUCLEOTIDE SEQUENCE [LARGE SCALE GENOMIC DNA]</scope>
    <source>
        <strain evidence="2 3">KF1</strain>
    </source>
</reference>
<dbReference type="EMBL" id="JFYZ01000016">
    <property type="protein sequence ID" value="EZP80513.1"/>
    <property type="molecule type" value="Genomic_DNA"/>
</dbReference>
<reference evidence="1" key="2">
    <citation type="submission" date="2016-08" db="EMBL/GenBank/DDBJ databases">
        <authorList>
            <person name="Seilhamer J.J."/>
        </authorList>
    </citation>
    <scope>NUCLEOTIDE SEQUENCE [LARGE SCALE GENOMIC DNA]</scope>
    <source>
        <strain evidence="1">SA1</strain>
        <plasmid evidence="1">pSA1</plasmid>
    </source>
</reference>
<dbReference type="Proteomes" id="UP000094626">
    <property type="component" value="Plasmid pSA1"/>
</dbReference>
<evidence type="ECO:0000313" key="3">
    <source>
        <dbReference type="Proteomes" id="UP000024329"/>
    </source>
</evidence>
<dbReference type="Proteomes" id="UP000024329">
    <property type="component" value="Unassembled WGS sequence"/>
</dbReference>
<dbReference type="OrthoDB" id="7605490at2"/>
<name>A0A031JUN5_9SPHN</name>
<keyword evidence="1" id="KW-0614">Plasmid</keyword>
<dbReference type="PATRIC" id="fig|158500.4.peg.3342"/>
<evidence type="ECO:0000313" key="2">
    <source>
        <dbReference type="EMBL" id="EZP80513.1"/>
    </source>
</evidence>
<geneLocation type="plasmid" evidence="1 4">
    <name>pSA1</name>
</geneLocation>
<reference evidence="4" key="3">
    <citation type="journal article" date="2017" name="J. Biotechnol.">
        <title>Complete genome sequence of Novosphingobium resinovorum SA1, a versatile xenobiotic-degrading bacterium capable of utilizing sulfanilic acid.</title>
        <authorList>
            <person name="Hegedus B."/>
            <person name="Kos P.B."/>
            <person name="Balint B."/>
            <person name="Maroti G."/>
            <person name="Gan H.M."/>
            <person name="Perei K."/>
            <person name="Rakhely G."/>
        </authorList>
    </citation>
    <scope>NUCLEOTIDE SEQUENCE [LARGE SCALE GENOMIC DNA]</scope>
    <source>
        <strain evidence="4">SA1</strain>
    </source>
</reference>
<dbReference type="AlphaFoldDB" id="A0A031JUN5"/>
<gene>
    <name evidence="1" type="ORF">BES08_22275</name>
    <name evidence="2" type="ORF">BV97_03280</name>
</gene>
<proteinExistence type="predicted"/>
<accession>A0A031JUN5</accession>
<evidence type="ECO:0000313" key="1">
    <source>
        <dbReference type="EMBL" id="AOR79534.1"/>
    </source>
</evidence>
<keyword evidence="4" id="KW-1185">Reference proteome</keyword>
<protein>
    <submittedName>
        <fullName evidence="2">Uncharacterized protein</fullName>
    </submittedName>
</protein>
<dbReference type="RefSeq" id="WP_036526986.1">
    <property type="nucleotide sequence ID" value="NZ_CP017076.1"/>
</dbReference>
<dbReference type="KEGG" id="nre:BES08_22275"/>
<organism evidence="2 3">
    <name type="scientific">Novosphingobium resinovorum</name>
    <dbReference type="NCBI Taxonomy" id="158500"/>
    <lineage>
        <taxon>Bacteria</taxon>
        <taxon>Pseudomonadati</taxon>
        <taxon>Pseudomonadota</taxon>
        <taxon>Alphaproteobacteria</taxon>
        <taxon>Sphingomonadales</taxon>
        <taxon>Sphingomonadaceae</taxon>
        <taxon>Novosphingobium</taxon>
    </lineage>
</organism>
<dbReference type="EMBL" id="CP017076">
    <property type="protein sequence ID" value="AOR79534.1"/>
    <property type="molecule type" value="Genomic_DNA"/>
</dbReference>